<sequence length="333" mass="35818">MAKHPALMKRKAPDANNTQPSTAPSPQQQRAAILASPTKASPTAKRSWSQPLGPLSKKRPPPQPLADSNTLKRPRPASPSSSSASSLEGDAVAAARARRRRASGPGPRGPAAAARGEDRRDGGPRLRGRLLQREARHARAANFKKSLRDIIKNTDPKVLMLDYFWLQPGYYEERYGMNWLQSKIRELFVSYGARCSSCPSTARAVRRMHDASFDDRPAGIEIEFVSEADGLKHHPLVARRHIDADLRALSGAGVDWRAYLDGLCARSRRARALAPRAPAPRAAAEAPVAAPPGKSPAPPAAPAAAPPAPPPLFDEDSDDEDTPLSVLLARAGP</sequence>
<feature type="region of interest" description="Disordered" evidence="1">
    <location>
        <begin position="1"/>
        <end position="132"/>
    </location>
</feature>
<accession>A0ABR1FHY6</accession>
<name>A0ABR1FHY6_AURAN</name>
<feature type="region of interest" description="Disordered" evidence="1">
    <location>
        <begin position="274"/>
        <end position="333"/>
    </location>
</feature>
<keyword evidence="3" id="KW-1185">Reference proteome</keyword>
<comment type="caution">
    <text evidence="2">The sequence shown here is derived from an EMBL/GenBank/DDBJ whole genome shotgun (WGS) entry which is preliminary data.</text>
</comment>
<feature type="compositionally biased region" description="Low complexity" evidence="1">
    <location>
        <begin position="274"/>
        <end position="288"/>
    </location>
</feature>
<feature type="compositionally biased region" description="Low complexity" evidence="1">
    <location>
        <begin position="78"/>
        <end position="95"/>
    </location>
</feature>
<evidence type="ECO:0000313" key="2">
    <source>
        <dbReference type="EMBL" id="KAK7231074.1"/>
    </source>
</evidence>
<proteinExistence type="predicted"/>
<dbReference type="EMBL" id="JBBJCI010000420">
    <property type="protein sequence ID" value="KAK7231074.1"/>
    <property type="molecule type" value="Genomic_DNA"/>
</dbReference>
<evidence type="ECO:0000256" key="1">
    <source>
        <dbReference type="SAM" id="MobiDB-lite"/>
    </source>
</evidence>
<feature type="compositionally biased region" description="Acidic residues" evidence="1">
    <location>
        <begin position="313"/>
        <end position="322"/>
    </location>
</feature>
<dbReference type="Proteomes" id="UP001363151">
    <property type="component" value="Unassembled WGS sequence"/>
</dbReference>
<protein>
    <submittedName>
        <fullName evidence="2">Uncharacterized protein</fullName>
    </submittedName>
</protein>
<feature type="compositionally biased region" description="Polar residues" evidence="1">
    <location>
        <begin position="38"/>
        <end position="50"/>
    </location>
</feature>
<feature type="compositionally biased region" description="Low complexity" evidence="1">
    <location>
        <begin position="18"/>
        <end position="32"/>
    </location>
</feature>
<feature type="compositionally biased region" description="Low complexity" evidence="1">
    <location>
        <begin position="103"/>
        <end position="114"/>
    </location>
</feature>
<feature type="compositionally biased region" description="Basic residues" evidence="1">
    <location>
        <begin position="1"/>
        <end position="10"/>
    </location>
</feature>
<evidence type="ECO:0000313" key="3">
    <source>
        <dbReference type="Proteomes" id="UP001363151"/>
    </source>
</evidence>
<gene>
    <name evidence="2" type="ORF">SO694_000761101</name>
</gene>
<feature type="compositionally biased region" description="Basic and acidic residues" evidence="1">
    <location>
        <begin position="115"/>
        <end position="124"/>
    </location>
</feature>
<reference evidence="2 3" key="1">
    <citation type="submission" date="2024-03" db="EMBL/GenBank/DDBJ databases">
        <title>Aureococcus anophagefferens CCMP1851 and Kratosvirus quantuckense: Draft genome of a second virus-susceptible host strain in the model system.</title>
        <authorList>
            <person name="Chase E."/>
            <person name="Truchon A.R."/>
            <person name="Schepens W."/>
            <person name="Wilhelm S.W."/>
        </authorList>
    </citation>
    <scope>NUCLEOTIDE SEQUENCE [LARGE SCALE GENOMIC DNA]</scope>
    <source>
        <strain evidence="2 3">CCMP1851</strain>
    </source>
</reference>
<feature type="compositionally biased region" description="Pro residues" evidence="1">
    <location>
        <begin position="289"/>
        <end position="312"/>
    </location>
</feature>
<organism evidence="2 3">
    <name type="scientific">Aureococcus anophagefferens</name>
    <name type="common">Harmful bloom alga</name>
    <dbReference type="NCBI Taxonomy" id="44056"/>
    <lineage>
        <taxon>Eukaryota</taxon>
        <taxon>Sar</taxon>
        <taxon>Stramenopiles</taxon>
        <taxon>Ochrophyta</taxon>
        <taxon>Pelagophyceae</taxon>
        <taxon>Pelagomonadales</taxon>
        <taxon>Pelagomonadaceae</taxon>
        <taxon>Aureococcus</taxon>
    </lineage>
</organism>